<dbReference type="InterPro" id="IPR003594">
    <property type="entry name" value="HATPase_dom"/>
</dbReference>
<reference evidence="18" key="1">
    <citation type="submission" date="2019-08" db="EMBL/GenBank/DDBJ databases">
        <authorList>
            <person name="Kucharzyk K."/>
            <person name="Murdoch R.W."/>
            <person name="Higgins S."/>
            <person name="Loffler F."/>
        </authorList>
    </citation>
    <scope>NUCLEOTIDE SEQUENCE</scope>
</reference>
<dbReference type="PROSITE" id="PS50885">
    <property type="entry name" value="HAMP"/>
    <property type="match status" value="1"/>
</dbReference>
<gene>
    <name evidence="18" type="primary">sasA_125</name>
    <name evidence="18" type="ORF">SDC9_42960</name>
</gene>
<evidence type="ECO:0000256" key="2">
    <source>
        <dbReference type="ARBA" id="ARBA00004651"/>
    </source>
</evidence>
<accession>A0A644VZQ8</accession>
<evidence type="ECO:0000256" key="5">
    <source>
        <dbReference type="ARBA" id="ARBA00022553"/>
    </source>
</evidence>
<feature type="domain" description="Histidine kinase" evidence="16">
    <location>
        <begin position="988"/>
        <end position="1200"/>
    </location>
</feature>
<evidence type="ECO:0000256" key="8">
    <source>
        <dbReference type="ARBA" id="ARBA00022741"/>
    </source>
</evidence>
<feature type="coiled-coil region" evidence="14">
    <location>
        <begin position="949"/>
        <end position="976"/>
    </location>
</feature>
<protein>
    <recommendedName>
        <fullName evidence="3">histidine kinase</fullName>
        <ecNumber evidence="3">2.7.13.3</ecNumber>
    </recommendedName>
</protein>
<comment type="subcellular location">
    <subcellularLocation>
        <location evidence="2">Cell membrane</location>
        <topology evidence="2">Multi-pass membrane protein</topology>
    </subcellularLocation>
</comment>
<comment type="catalytic activity">
    <reaction evidence="1">
        <text>ATP + protein L-histidine = ADP + protein N-phospho-L-histidine.</text>
        <dbReference type="EC" id="2.7.13.3"/>
    </reaction>
</comment>
<evidence type="ECO:0000256" key="7">
    <source>
        <dbReference type="ARBA" id="ARBA00022692"/>
    </source>
</evidence>
<name>A0A644VZQ8_9ZZZZ</name>
<keyword evidence="10" id="KW-0067">ATP-binding</keyword>
<dbReference type="CDD" id="cd00082">
    <property type="entry name" value="HisKA"/>
    <property type="match status" value="1"/>
</dbReference>
<dbReference type="PANTHER" id="PTHR45528">
    <property type="entry name" value="SENSOR HISTIDINE KINASE CPXA"/>
    <property type="match status" value="1"/>
</dbReference>
<dbReference type="Pfam" id="PF02518">
    <property type="entry name" value="HATPase_c"/>
    <property type="match status" value="1"/>
</dbReference>
<feature type="transmembrane region" description="Helical" evidence="15">
    <location>
        <begin position="234"/>
        <end position="255"/>
    </location>
</feature>
<keyword evidence="13 15" id="KW-0472">Membrane</keyword>
<evidence type="ECO:0000256" key="12">
    <source>
        <dbReference type="ARBA" id="ARBA00023012"/>
    </source>
</evidence>
<dbReference type="SMART" id="SM00388">
    <property type="entry name" value="HisKA"/>
    <property type="match status" value="1"/>
</dbReference>
<evidence type="ECO:0000256" key="13">
    <source>
        <dbReference type="ARBA" id="ARBA00023136"/>
    </source>
</evidence>
<feature type="transmembrane region" description="Helical" evidence="15">
    <location>
        <begin position="691"/>
        <end position="713"/>
    </location>
</feature>
<feature type="transmembrane region" description="Helical" evidence="15">
    <location>
        <begin position="733"/>
        <end position="753"/>
    </location>
</feature>
<dbReference type="InterPro" id="IPR036890">
    <property type="entry name" value="HATPase_C_sf"/>
</dbReference>
<keyword evidence="11 15" id="KW-1133">Transmembrane helix</keyword>
<dbReference type="Pfam" id="PF00672">
    <property type="entry name" value="HAMP"/>
    <property type="match status" value="1"/>
</dbReference>
<dbReference type="PANTHER" id="PTHR45528:SF1">
    <property type="entry name" value="SENSOR HISTIDINE KINASE CPXA"/>
    <property type="match status" value="1"/>
</dbReference>
<comment type="caution">
    <text evidence="18">The sequence shown here is derived from an EMBL/GenBank/DDBJ whole genome shotgun (WGS) entry which is preliminary data.</text>
</comment>
<dbReference type="GO" id="GO:0005886">
    <property type="term" value="C:plasma membrane"/>
    <property type="evidence" value="ECO:0007669"/>
    <property type="project" value="UniProtKB-SubCell"/>
</dbReference>
<dbReference type="InterPro" id="IPR004358">
    <property type="entry name" value="Sig_transdc_His_kin-like_C"/>
</dbReference>
<feature type="transmembrane region" description="Helical" evidence="15">
    <location>
        <begin position="349"/>
        <end position="369"/>
    </location>
</feature>
<dbReference type="GO" id="GO:0000155">
    <property type="term" value="F:phosphorelay sensor kinase activity"/>
    <property type="evidence" value="ECO:0007669"/>
    <property type="project" value="InterPro"/>
</dbReference>
<evidence type="ECO:0000259" key="17">
    <source>
        <dbReference type="PROSITE" id="PS50885"/>
    </source>
</evidence>
<evidence type="ECO:0000256" key="10">
    <source>
        <dbReference type="ARBA" id="ARBA00022840"/>
    </source>
</evidence>
<evidence type="ECO:0000256" key="15">
    <source>
        <dbReference type="SAM" id="Phobius"/>
    </source>
</evidence>
<feature type="transmembrane region" description="Helical" evidence="15">
    <location>
        <begin position="430"/>
        <end position="451"/>
    </location>
</feature>
<proteinExistence type="predicted"/>
<dbReference type="EMBL" id="VSSQ01000525">
    <property type="protein sequence ID" value="MPL96778.1"/>
    <property type="molecule type" value="Genomic_DNA"/>
</dbReference>
<feature type="transmembrane region" description="Helical" evidence="15">
    <location>
        <begin position="202"/>
        <end position="222"/>
    </location>
</feature>
<feature type="transmembrane region" description="Helical" evidence="15">
    <location>
        <begin position="389"/>
        <end position="418"/>
    </location>
</feature>
<feature type="transmembrane region" description="Helical" evidence="15">
    <location>
        <begin position="308"/>
        <end position="329"/>
    </location>
</feature>
<keyword evidence="5" id="KW-0597">Phosphoprotein</keyword>
<dbReference type="Gene3D" id="3.30.565.10">
    <property type="entry name" value="Histidine kinase-like ATPase, C-terminal domain"/>
    <property type="match status" value="1"/>
</dbReference>
<keyword evidence="6 18" id="KW-0808">Transferase</keyword>
<keyword evidence="8" id="KW-0547">Nucleotide-binding</keyword>
<dbReference type="InterPro" id="IPR003661">
    <property type="entry name" value="HisK_dim/P_dom"/>
</dbReference>
<organism evidence="18">
    <name type="scientific">bioreactor metagenome</name>
    <dbReference type="NCBI Taxonomy" id="1076179"/>
    <lineage>
        <taxon>unclassified sequences</taxon>
        <taxon>metagenomes</taxon>
        <taxon>ecological metagenomes</taxon>
    </lineage>
</organism>
<evidence type="ECO:0000256" key="14">
    <source>
        <dbReference type="SAM" id="Coils"/>
    </source>
</evidence>
<evidence type="ECO:0000256" key="9">
    <source>
        <dbReference type="ARBA" id="ARBA00022777"/>
    </source>
</evidence>
<evidence type="ECO:0000256" key="11">
    <source>
        <dbReference type="ARBA" id="ARBA00022989"/>
    </source>
</evidence>
<evidence type="ECO:0000256" key="6">
    <source>
        <dbReference type="ARBA" id="ARBA00022679"/>
    </source>
</evidence>
<dbReference type="InterPro" id="IPR050398">
    <property type="entry name" value="HssS/ArlS-like"/>
</dbReference>
<dbReference type="GO" id="GO:0005524">
    <property type="term" value="F:ATP binding"/>
    <property type="evidence" value="ECO:0007669"/>
    <property type="project" value="UniProtKB-KW"/>
</dbReference>
<keyword evidence="4" id="KW-1003">Cell membrane</keyword>
<dbReference type="SMART" id="SM00304">
    <property type="entry name" value="HAMP"/>
    <property type="match status" value="1"/>
</dbReference>
<dbReference type="Gene3D" id="6.10.340.10">
    <property type="match status" value="1"/>
</dbReference>
<keyword evidence="14" id="KW-0175">Coiled coil</keyword>
<dbReference type="PRINTS" id="PR00344">
    <property type="entry name" value="BCTRLSENSOR"/>
</dbReference>
<sequence>MRLKGKYKILPAIFIICLLSGFLVEYLYHQTLTQPFSAQKFNNALHHAISKSDRLISSSGLPAALHEESFLQKLIDQQDQIAFYIFENEQLTGWNTNRFDVESEHIIQDERWHYIKLPNAYGIYKWYKVKANTAIVAFIPVRMNFPYENDYLQNDFHPRFDISKNVTIVEETSPGAVSVSTKEGDYLFSLIPAPNDSKALRITGFILFCISFLLFIFIYFNINHFFRVKKITQSQYIAVTLLSGLIILICSYIDFPGLFFSNQLFSSNHYATNQLINSFTHLSAIGLFLVAAILVYHLKVSFSYKRLWLKKSVFYLYVLFYFETLKSIVLNSNISFNIAILRDIHFINIWAQTIIFLLGTGIFFFLLIINSKEDFKTKPGKEISIELMYIAVITVLHALIFKNFTWLLVLLLITILIFDSIRRFFFKNKFTFNTFGLFIFTISIISFWSSYHLSEYKKLIKYKIQAENIMVNGNSDNDPIAELLLEELDKNLRKDETLKQLMRDKTDTDSVNKHIYQKHLYGFWNKYNVQIYPVSGNAPETDYYVRFLEFTGKRLKNTGFYSLPASLYDMSFIGLVDLVLDDPEILHTEKELLVFEFQPKRNFRSYSFPDLLISKESDAFKQSNISIAKYEKSKLIYSDQKFDWNESDIMFHGLDDGFTKINDKDRDYYVYTKNDTRIIITEIIRTSSRNLIFYSLFIILAYLLIARVVFWLFGLLKNKRTYALGLTSKFQLVFISLLFVSFISILVFSVNYIRSNYRQEQIAELEKKKQYIRNSLQDLYYWTEDIATVDEQSLNTNLQELAYRYQTDINIYDNAGKLRGSSQSLIFSKNLISGLMSPEVYFPDRTTENQYEQIGKLAYLAAYSDLINGDYLQIGYISIPQYFSQTEINAKIEQFLGAIIQIYLIIIILSIILILIAGRQLAEPLHQLESKLRSMRLGGKNEKIEYKSKDEIGQLVEQYNRTVDELEKSAQLLLTAERESAWRTMARQVAHEINNPLTPMKLTIQQLQRTKKIDPEQFDGYFEKAAHTLVEQIDNLSRIAGTFSQFARMPETKFTDVDIAGKLVSVVNLFQHNYENIRISYSGPENDIIVSGDPEQIIQVFNNILKNATQSIKKEVKGKIDVTLKLQEDTVIIRFTDNGTGISETIRNEIFKPNFTTKSAGMGLGLSISKSIIEHMGGHISFITKDNEGTTFEIRVNKKIK</sequence>
<feature type="transmembrane region" description="Helical" evidence="15">
    <location>
        <begin position="895"/>
        <end position="917"/>
    </location>
</feature>
<dbReference type="PROSITE" id="PS50109">
    <property type="entry name" value="HIS_KIN"/>
    <property type="match status" value="1"/>
</dbReference>
<dbReference type="InterPro" id="IPR005467">
    <property type="entry name" value="His_kinase_dom"/>
</dbReference>
<feature type="transmembrane region" description="Helical" evidence="15">
    <location>
        <begin position="9"/>
        <end position="28"/>
    </location>
</feature>
<dbReference type="CDD" id="cd06225">
    <property type="entry name" value="HAMP"/>
    <property type="match status" value="1"/>
</dbReference>
<dbReference type="InterPro" id="IPR003660">
    <property type="entry name" value="HAMP_dom"/>
</dbReference>
<dbReference type="Pfam" id="PF00512">
    <property type="entry name" value="HisKA"/>
    <property type="match status" value="1"/>
</dbReference>
<evidence type="ECO:0000259" key="16">
    <source>
        <dbReference type="PROSITE" id="PS50109"/>
    </source>
</evidence>
<dbReference type="Gene3D" id="1.10.287.130">
    <property type="match status" value="1"/>
</dbReference>
<feature type="transmembrane region" description="Helical" evidence="15">
    <location>
        <begin position="275"/>
        <end position="296"/>
    </location>
</feature>
<dbReference type="InterPro" id="IPR036097">
    <property type="entry name" value="HisK_dim/P_sf"/>
</dbReference>
<evidence type="ECO:0000256" key="4">
    <source>
        <dbReference type="ARBA" id="ARBA00022475"/>
    </source>
</evidence>
<evidence type="ECO:0000256" key="1">
    <source>
        <dbReference type="ARBA" id="ARBA00000085"/>
    </source>
</evidence>
<dbReference type="SMART" id="SM00387">
    <property type="entry name" value="HATPase_c"/>
    <property type="match status" value="1"/>
</dbReference>
<dbReference type="AlphaFoldDB" id="A0A644VZQ8"/>
<feature type="domain" description="HAMP" evidence="17">
    <location>
        <begin position="919"/>
        <end position="971"/>
    </location>
</feature>
<keyword evidence="12" id="KW-0902">Two-component regulatory system</keyword>
<dbReference type="SUPFAM" id="SSF55874">
    <property type="entry name" value="ATPase domain of HSP90 chaperone/DNA topoisomerase II/histidine kinase"/>
    <property type="match status" value="1"/>
</dbReference>
<evidence type="ECO:0000313" key="18">
    <source>
        <dbReference type="EMBL" id="MPL96778.1"/>
    </source>
</evidence>
<evidence type="ECO:0000256" key="3">
    <source>
        <dbReference type="ARBA" id="ARBA00012438"/>
    </source>
</evidence>
<dbReference type="SUPFAM" id="SSF47384">
    <property type="entry name" value="Homodimeric domain of signal transducing histidine kinase"/>
    <property type="match status" value="1"/>
</dbReference>
<keyword evidence="9 18" id="KW-0418">Kinase</keyword>
<keyword evidence="7 15" id="KW-0812">Transmembrane</keyword>
<dbReference type="EC" id="2.7.13.3" evidence="3"/>